<comment type="caution">
    <text evidence="2">The sequence shown here is derived from an EMBL/GenBank/DDBJ whole genome shotgun (WGS) entry which is preliminary data.</text>
</comment>
<evidence type="ECO:0000313" key="3">
    <source>
        <dbReference type="Proteomes" id="UP000192578"/>
    </source>
</evidence>
<dbReference type="EMBL" id="MTYJ01000018">
    <property type="protein sequence ID" value="OQV22266.1"/>
    <property type="molecule type" value="Genomic_DNA"/>
</dbReference>
<dbReference type="InterPro" id="IPR019396">
    <property type="entry name" value="TM_Fragile-X-F-assoc"/>
</dbReference>
<keyword evidence="1" id="KW-0812">Transmembrane</keyword>
<feature type="transmembrane region" description="Helical" evidence="1">
    <location>
        <begin position="7"/>
        <end position="25"/>
    </location>
</feature>
<keyword evidence="1" id="KW-0472">Membrane</keyword>
<evidence type="ECO:0000256" key="1">
    <source>
        <dbReference type="SAM" id="Phobius"/>
    </source>
</evidence>
<reference evidence="3" key="1">
    <citation type="submission" date="2017-01" db="EMBL/GenBank/DDBJ databases">
        <title>Comparative genomics of anhydrobiosis in the tardigrade Hypsibius dujardini.</title>
        <authorList>
            <person name="Yoshida Y."/>
            <person name="Koutsovoulos G."/>
            <person name="Laetsch D."/>
            <person name="Stevens L."/>
            <person name="Kumar S."/>
            <person name="Horikawa D."/>
            <person name="Ishino K."/>
            <person name="Komine S."/>
            <person name="Tomita M."/>
            <person name="Blaxter M."/>
            <person name="Arakawa K."/>
        </authorList>
    </citation>
    <scope>NUCLEOTIDE SEQUENCE [LARGE SCALE GENOMIC DNA]</scope>
    <source>
        <strain evidence="3">Z151</strain>
    </source>
</reference>
<gene>
    <name evidence="2" type="ORF">BV898_03769</name>
</gene>
<dbReference type="Proteomes" id="UP000192578">
    <property type="component" value="Unassembled WGS sequence"/>
</dbReference>
<feature type="transmembrane region" description="Helical" evidence="1">
    <location>
        <begin position="104"/>
        <end position="125"/>
    </location>
</feature>
<name>A0A1W0X453_HYPEX</name>
<evidence type="ECO:0008006" key="4">
    <source>
        <dbReference type="Google" id="ProtNLM"/>
    </source>
</evidence>
<organism evidence="2 3">
    <name type="scientific">Hypsibius exemplaris</name>
    <name type="common">Freshwater tardigrade</name>
    <dbReference type="NCBI Taxonomy" id="2072580"/>
    <lineage>
        <taxon>Eukaryota</taxon>
        <taxon>Metazoa</taxon>
        <taxon>Ecdysozoa</taxon>
        <taxon>Tardigrada</taxon>
        <taxon>Eutardigrada</taxon>
        <taxon>Parachela</taxon>
        <taxon>Hypsibioidea</taxon>
        <taxon>Hypsibiidae</taxon>
        <taxon>Hypsibius</taxon>
    </lineage>
</organism>
<sequence>MAVTLKGSYTWISVVLLLVFTALRLDGRLEWNWFYVLIPAWLFDSVMLLYITAQAITEVKRRPTRRLAIILNRLWDLSAVLNKILFQVLICLKLQAIVVIQLSYVFFPLWALLLQMAASLVYRIYLHEKTSSSLPIRRSL</sequence>
<feature type="transmembrane region" description="Helical" evidence="1">
    <location>
        <begin position="31"/>
        <end position="53"/>
    </location>
</feature>
<proteinExistence type="predicted"/>
<dbReference type="PANTHER" id="PTHR13568">
    <property type="entry name" value="FAM11A, B PROTEIN"/>
    <property type="match status" value="1"/>
</dbReference>
<keyword evidence="3" id="KW-1185">Reference proteome</keyword>
<feature type="transmembrane region" description="Helical" evidence="1">
    <location>
        <begin position="74"/>
        <end position="98"/>
    </location>
</feature>
<dbReference type="AlphaFoldDB" id="A0A1W0X453"/>
<protein>
    <recommendedName>
        <fullName evidence="4">Transmembrane protein 60</fullName>
    </recommendedName>
</protein>
<dbReference type="OrthoDB" id="10258440at2759"/>
<dbReference type="Pfam" id="PF10269">
    <property type="entry name" value="Tmemb_185A"/>
    <property type="match status" value="1"/>
</dbReference>
<evidence type="ECO:0000313" key="2">
    <source>
        <dbReference type="EMBL" id="OQV22266.1"/>
    </source>
</evidence>
<accession>A0A1W0X453</accession>
<keyword evidence="1" id="KW-1133">Transmembrane helix</keyword>
<dbReference type="PANTHER" id="PTHR13568:SF4">
    <property type="entry name" value="TRANSMEMBRANE PROTEIN 60"/>
    <property type="match status" value="1"/>
</dbReference>